<dbReference type="PROSITE" id="PS52035">
    <property type="entry name" value="PEPTIDASE_M14"/>
    <property type="match status" value="1"/>
</dbReference>
<feature type="compositionally biased region" description="Low complexity" evidence="4">
    <location>
        <begin position="184"/>
        <end position="196"/>
    </location>
</feature>
<evidence type="ECO:0000256" key="2">
    <source>
        <dbReference type="ARBA" id="ARBA00005988"/>
    </source>
</evidence>
<dbReference type="Gene3D" id="3.40.630.10">
    <property type="entry name" value="Zn peptidases"/>
    <property type="match status" value="1"/>
</dbReference>
<evidence type="ECO:0000259" key="5">
    <source>
        <dbReference type="PROSITE" id="PS52035"/>
    </source>
</evidence>
<comment type="caution">
    <text evidence="3">Lacks conserved residue(s) required for the propagation of feature annotation.</text>
</comment>
<dbReference type="EMBL" id="GBEZ01021813">
    <property type="protein sequence ID" value="JAC64972.1"/>
    <property type="molecule type" value="Transcribed_RNA"/>
</dbReference>
<sequence>MEQLKGPPSRESEGLPEWAHAVLGRPHNICKGDVDLGLSPSPACSAPRSSGSNRKESPAAKAPLGQGRGSAGGGETSACSVTIPTGNPQSAPKGGAHPSRLKARRSSSSSSGRLQTHSTEPSAALASEPSQDDGSRAFLSIAEITPPSASESVPSPSFPAMRGSSSLPGGVARSSYQRLHSSRRAAAASPRARGSPQPGAESSGNLAAGDLWGRSEEQRVPGQCGVLGDDAGGGAAASRGTSAAGSAAGPQGAVGGAEDAVPAVCHEPQAEDLPGGGDIDGMDTMGGADSDDDGDDDGNEEAPCLPVPPLQAYDSTGSTGARLLVADEGHSQPQEVRPKGYLMFHADYEGGNIESAKASPDLTEYEVTIRHDTMAPRYRLWFWFTVSNAVSGQRAIISLVNFSKTRSLYRHGMTPIVRSTSRPAWERLPQRSVFYYKSPRHKNGYVLSFVFIFDEAADEYEFAYAHPYTFTRLQRQLASWDRAALPHCRRELLCRTPQLRRVDVLTICEPPGACLKAEEEPNELSEQWVESTKLLLPEGLRRTASGKGARRPVVVVSARIHPGETPASFVCHGLVEFLLSDAPEAAALRRAATWVVVPMLNPDGCFMGNYRADFGGVDLNRMWTAPSRELEPSLFHTLRLLSKYSSHPMFDADLYIDIHAHSTSKHGFLFCNPIPEDRSTPATLERSVRLPKLLDAHMVGFSLGACRWDADPSKSGCARRVAASRCPDTLCYTLEASFFHCPDPNTTRKDDASTKSAAGALSSAAGHALRGASAAADRTGWPWPNTEEGFLLMGRQLAHALFDFYKLQKPGTGRSAHSGRLSARQQRR</sequence>
<feature type="compositionally biased region" description="Gly residues" evidence="4">
    <location>
        <begin position="66"/>
        <end position="75"/>
    </location>
</feature>
<protein>
    <submittedName>
        <fullName evidence="6">Cytosolic carboxypeptidase 6</fullName>
    </submittedName>
</protein>
<feature type="compositionally biased region" description="Low complexity" evidence="4">
    <location>
        <begin position="236"/>
        <end position="251"/>
    </location>
</feature>
<dbReference type="Pfam" id="PF00246">
    <property type="entry name" value="Peptidase_M14"/>
    <property type="match status" value="1"/>
</dbReference>
<keyword evidence="6" id="KW-0645">Protease</keyword>
<dbReference type="InterPro" id="IPR050821">
    <property type="entry name" value="Cytosolic_carboxypeptidase"/>
</dbReference>
<dbReference type="PANTHER" id="PTHR12756">
    <property type="entry name" value="CYTOSOLIC CARBOXYPEPTIDASE"/>
    <property type="match status" value="1"/>
</dbReference>
<keyword evidence="6" id="KW-0121">Carboxypeptidase</keyword>
<comment type="similarity">
    <text evidence="2 3">Belongs to the peptidase M14 family.</text>
</comment>
<gene>
    <name evidence="6" type="ORF">TSPGSL018_17127</name>
</gene>
<feature type="compositionally biased region" description="Polar residues" evidence="4">
    <location>
        <begin position="77"/>
        <end position="90"/>
    </location>
</feature>
<dbReference type="GO" id="GO:0008270">
    <property type="term" value="F:zinc ion binding"/>
    <property type="evidence" value="ECO:0007669"/>
    <property type="project" value="InterPro"/>
</dbReference>
<dbReference type="AlphaFoldDB" id="A0A061QWC0"/>
<organism evidence="6">
    <name type="scientific">Tetraselmis sp. GSL018</name>
    <dbReference type="NCBI Taxonomy" id="582737"/>
    <lineage>
        <taxon>Eukaryota</taxon>
        <taxon>Viridiplantae</taxon>
        <taxon>Chlorophyta</taxon>
        <taxon>core chlorophytes</taxon>
        <taxon>Chlorodendrophyceae</taxon>
        <taxon>Chlorodendrales</taxon>
        <taxon>Chlorodendraceae</taxon>
        <taxon>Tetraselmis</taxon>
    </lineage>
</organism>
<reference evidence="6" key="1">
    <citation type="submission" date="2014-05" db="EMBL/GenBank/DDBJ databases">
        <title>The transcriptome of the halophilic microalga Tetraselmis sp. GSL018 isolated from the Great Salt Lake, Utah.</title>
        <authorList>
            <person name="Jinkerson R.E."/>
            <person name="D'Adamo S."/>
            <person name="Posewitz M.C."/>
        </authorList>
    </citation>
    <scope>NUCLEOTIDE SEQUENCE</scope>
    <source>
        <strain evidence="6">GSL018</strain>
    </source>
</reference>
<evidence type="ECO:0000313" key="6">
    <source>
        <dbReference type="EMBL" id="JAC64972.1"/>
    </source>
</evidence>
<feature type="compositionally biased region" description="Low complexity" evidence="4">
    <location>
        <begin position="146"/>
        <end position="159"/>
    </location>
</feature>
<feature type="compositionally biased region" description="Acidic residues" evidence="4">
    <location>
        <begin position="289"/>
        <end position="300"/>
    </location>
</feature>
<feature type="domain" description="Peptidase M14" evidence="5">
    <location>
        <begin position="466"/>
        <end position="828"/>
    </location>
</feature>
<feature type="compositionally biased region" description="Polar residues" evidence="4">
    <location>
        <begin position="112"/>
        <end position="121"/>
    </location>
</feature>
<accession>A0A061QWC0</accession>
<evidence type="ECO:0000256" key="3">
    <source>
        <dbReference type="PROSITE-ProRule" id="PRU01379"/>
    </source>
</evidence>
<dbReference type="GO" id="GO:0004181">
    <property type="term" value="F:metallocarboxypeptidase activity"/>
    <property type="evidence" value="ECO:0007669"/>
    <property type="project" value="InterPro"/>
</dbReference>
<dbReference type="GO" id="GO:0006508">
    <property type="term" value="P:proteolysis"/>
    <property type="evidence" value="ECO:0007669"/>
    <property type="project" value="InterPro"/>
</dbReference>
<dbReference type="Gene3D" id="2.60.40.3120">
    <property type="match status" value="1"/>
</dbReference>
<dbReference type="SUPFAM" id="SSF53187">
    <property type="entry name" value="Zn-dependent exopeptidases"/>
    <property type="match status" value="1"/>
</dbReference>
<feature type="compositionally biased region" description="Low complexity" evidence="4">
    <location>
        <begin position="39"/>
        <end position="52"/>
    </location>
</feature>
<keyword evidence="6" id="KW-0378">Hydrolase</keyword>
<feature type="region of interest" description="Disordered" evidence="4">
    <location>
        <begin position="28"/>
        <end position="312"/>
    </location>
</feature>
<dbReference type="InterPro" id="IPR000834">
    <property type="entry name" value="Peptidase_M14"/>
</dbReference>
<comment type="cofactor">
    <cofactor evidence="1">
        <name>Zn(2+)</name>
        <dbReference type="ChEBI" id="CHEBI:29105"/>
    </cofactor>
</comment>
<dbReference type="PANTHER" id="PTHR12756:SF9">
    <property type="entry name" value="CYTOSOLIC CARBOXYPEPTIDASE 6"/>
    <property type="match status" value="1"/>
</dbReference>
<evidence type="ECO:0000256" key="1">
    <source>
        <dbReference type="ARBA" id="ARBA00001947"/>
    </source>
</evidence>
<proteinExistence type="inferred from homology"/>
<name>A0A061QWC0_9CHLO</name>
<evidence type="ECO:0000256" key="4">
    <source>
        <dbReference type="SAM" id="MobiDB-lite"/>
    </source>
</evidence>